<name>A0A8H7UAN6_9FUNG</name>
<feature type="transmembrane region" description="Helical" evidence="5">
    <location>
        <begin position="47"/>
        <end position="75"/>
    </location>
</feature>
<keyword evidence="8" id="KW-1185">Reference proteome</keyword>
<evidence type="ECO:0000256" key="2">
    <source>
        <dbReference type="ARBA" id="ARBA00022692"/>
    </source>
</evidence>
<keyword evidence="3 5" id="KW-1133">Transmembrane helix</keyword>
<comment type="caution">
    <text evidence="7">The sequence shown here is derived from an EMBL/GenBank/DDBJ whole genome shotgun (WGS) entry which is preliminary data.</text>
</comment>
<dbReference type="GO" id="GO:0008610">
    <property type="term" value="P:lipid biosynthetic process"/>
    <property type="evidence" value="ECO:0007669"/>
    <property type="project" value="InterPro"/>
</dbReference>
<organism evidence="7 8">
    <name type="scientific">Umbelopsis vinacea</name>
    <dbReference type="NCBI Taxonomy" id="44442"/>
    <lineage>
        <taxon>Eukaryota</taxon>
        <taxon>Fungi</taxon>
        <taxon>Fungi incertae sedis</taxon>
        <taxon>Mucoromycota</taxon>
        <taxon>Mucoromycotina</taxon>
        <taxon>Umbelopsidomycetes</taxon>
        <taxon>Umbelopsidales</taxon>
        <taxon>Umbelopsidaceae</taxon>
        <taxon>Umbelopsis</taxon>
    </lineage>
</organism>
<accession>A0A8H7UAN6</accession>
<evidence type="ECO:0000256" key="4">
    <source>
        <dbReference type="ARBA" id="ARBA00023136"/>
    </source>
</evidence>
<dbReference type="InterPro" id="IPR006694">
    <property type="entry name" value="Fatty_acid_hydroxylase"/>
</dbReference>
<evidence type="ECO:0000313" key="8">
    <source>
        <dbReference type="Proteomes" id="UP000612746"/>
    </source>
</evidence>
<feature type="domain" description="Fatty acid hydroxylase" evidence="6">
    <location>
        <begin position="140"/>
        <end position="266"/>
    </location>
</feature>
<dbReference type="Pfam" id="PF04116">
    <property type="entry name" value="FA_hydroxylase"/>
    <property type="match status" value="1"/>
</dbReference>
<evidence type="ECO:0000256" key="3">
    <source>
        <dbReference type="ARBA" id="ARBA00022989"/>
    </source>
</evidence>
<dbReference type="AlphaFoldDB" id="A0A8H7UAN6"/>
<dbReference type="Proteomes" id="UP000612746">
    <property type="component" value="Unassembled WGS sequence"/>
</dbReference>
<dbReference type="EMBL" id="JAEPRA010000011">
    <property type="protein sequence ID" value="KAG2178551.1"/>
    <property type="molecule type" value="Genomic_DNA"/>
</dbReference>
<dbReference type="OrthoDB" id="6354873at2759"/>
<evidence type="ECO:0000256" key="1">
    <source>
        <dbReference type="ARBA" id="ARBA00004370"/>
    </source>
</evidence>
<gene>
    <name evidence="7" type="ORF">INT44_001704</name>
</gene>
<dbReference type="GO" id="GO:0016020">
    <property type="term" value="C:membrane"/>
    <property type="evidence" value="ECO:0007669"/>
    <property type="project" value="UniProtKB-SubCell"/>
</dbReference>
<feature type="transmembrane region" description="Helical" evidence="5">
    <location>
        <begin position="96"/>
        <end position="114"/>
    </location>
</feature>
<comment type="subcellular location">
    <subcellularLocation>
        <location evidence="1">Membrane</location>
    </subcellularLocation>
</comment>
<keyword evidence="4 5" id="KW-0472">Membrane</keyword>
<evidence type="ECO:0000259" key="6">
    <source>
        <dbReference type="Pfam" id="PF04116"/>
    </source>
</evidence>
<keyword evidence="2 5" id="KW-0812">Transmembrane</keyword>
<dbReference type="GO" id="GO:0016491">
    <property type="term" value="F:oxidoreductase activity"/>
    <property type="evidence" value="ECO:0007669"/>
    <property type="project" value="InterPro"/>
</dbReference>
<reference evidence="7" key="1">
    <citation type="submission" date="2020-12" db="EMBL/GenBank/DDBJ databases">
        <title>Metabolic potential, ecology and presence of endohyphal bacteria is reflected in genomic diversity of Mucoromycotina.</title>
        <authorList>
            <person name="Muszewska A."/>
            <person name="Okrasinska A."/>
            <person name="Steczkiewicz K."/>
            <person name="Drgas O."/>
            <person name="Orlowska M."/>
            <person name="Perlinska-Lenart U."/>
            <person name="Aleksandrzak-Piekarczyk T."/>
            <person name="Szatraj K."/>
            <person name="Zielenkiewicz U."/>
            <person name="Pilsyk S."/>
            <person name="Malc E."/>
            <person name="Mieczkowski P."/>
            <person name="Kruszewska J.S."/>
            <person name="Biernat P."/>
            <person name="Pawlowska J."/>
        </authorList>
    </citation>
    <scope>NUCLEOTIDE SEQUENCE</scope>
    <source>
        <strain evidence="7">WA0000051536</strain>
    </source>
</reference>
<dbReference type="InterPro" id="IPR050307">
    <property type="entry name" value="Sterol_Desaturase_Related"/>
</dbReference>
<evidence type="ECO:0000313" key="7">
    <source>
        <dbReference type="EMBL" id="KAG2178551.1"/>
    </source>
</evidence>
<feature type="transmembrane region" description="Helical" evidence="5">
    <location>
        <begin position="134"/>
        <end position="154"/>
    </location>
</feature>
<dbReference type="PANTHER" id="PTHR11863">
    <property type="entry name" value="STEROL DESATURASE"/>
    <property type="match status" value="1"/>
</dbReference>
<sequence>MDTVLEILDPLVFDSIYAKILPAPVLANATSGVAITSALSRDNDIRIALSIFVLVTLGGWFFYLSAATFSYFFLFDHEIMKHPKFLKNQVSLEIDCAVKAVPGFVLFTVPWFWGEVKGYSKLYSDPQAYGGIPYMLFSIAAFLVFTDFGIYWIHRWLHHPVLYKRLHKPHHKWIVPTPFASHAFHPLDGYAQSVPYHLFVYVIPMQKWLYITIFMFVNIWTVMIHDGNYMLRSKIINSSAHHSVHHLYFNYNYGQYFTFWDRAFGSHRQPTEEQYNSMLRNDQKVWAKQAVDAESIEQQTLQANKLKAN</sequence>
<proteinExistence type="predicted"/>
<evidence type="ECO:0000256" key="5">
    <source>
        <dbReference type="SAM" id="Phobius"/>
    </source>
</evidence>
<protein>
    <recommendedName>
        <fullName evidence="6">Fatty acid hydroxylase domain-containing protein</fullName>
    </recommendedName>
</protein>
<feature type="transmembrane region" description="Helical" evidence="5">
    <location>
        <begin position="208"/>
        <end position="225"/>
    </location>
</feature>
<dbReference type="GO" id="GO:0005506">
    <property type="term" value="F:iron ion binding"/>
    <property type="evidence" value="ECO:0007669"/>
    <property type="project" value="InterPro"/>
</dbReference>